<protein>
    <recommendedName>
        <fullName evidence="2">GIY-YIG domain-containing protein</fullName>
    </recommendedName>
</protein>
<evidence type="ECO:0000259" key="2">
    <source>
        <dbReference type="PROSITE" id="PS50164"/>
    </source>
</evidence>
<organism evidence="3 4">
    <name type="scientific">Nitrosospira lacus</name>
    <dbReference type="NCBI Taxonomy" id="1288494"/>
    <lineage>
        <taxon>Bacteria</taxon>
        <taxon>Pseudomonadati</taxon>
        <taxon>Pseudomonadota</taxon>
        <taxon>Betaproteobacteria</taxon>
        <taxon>Nitrosomonadales</taxon>
        <taxon>Nitrosomonadaceae</taxon>
        <taxon>Nitrosospira</taxon>
    </lineage>
</organism>
<proteinExistence type="inferred from homology"/>
<dbReference type="PROSITE" id="PS50164">
    <property type="entry name" value="GIY_YIG"/>
    <property type="match status" value="1"/>
</dbReference>
<dbReference type="InterPro" id="IPR035901">
    <property type="entry name" value="GIY-YIG_endonuc_sf"/>
</dbReference>
<dbReference type="eggNOG" id="COG2827">
    <property type="taxonomic scope" value="Bacteria"/>
</dbReference>
<comment type="similarity">
    <text evidence="1">Belongs to the UPF0213 family.</text>
</comment>
<dbReference type="AlphaFoldDB" id="A0A1W6SPP2"/>
<evidence type="ECO:0000256" key="1">
    <source>
        <dbReference type="ARBA" id="ARBA00007435"/>
    </source>
</evidence>
<dbReference type="Proteomes" id="UP000012179">
    <property type="component" value="Chromosome"/>
</dbReference>
<dbReference type="KEGG" id="nlc:EBAPG3_008390"/>
<dbReference type="InterPro" id="IPR050190">
    <property type="entry name" value="UPF0213_domain"/>
</dbReference>
<dbReference type="Pfam" id="PF01541">
    <property type="entry name" value="GIY-YIG"/>
    <property type="match status" value="1"/>
</dbReference>
<evidence type="ECO:0000313" key="3">
    <source>
        <dbReference type="EMBL" id="ARO87784.1"/>
    </source>
</evidence>
<dbReference type="CDD" id="cd10456">
    <property type="entry name" value="GIY-YIG_UPF0213"/>
    <property type="match status" value="1"/>
</dbReference>
<gene>
    <name evidence="3" type="ORF">EBAPG3_008390</name>
</gene>
<dbReference type="InterPro" id="IPR000305">
    <property type="entry name" value="GIY-YIG_endonuc"/>
</dbReference>
<dbReference type="OrthoDB" id="9797095at2"/>
<dbReference type="EMBL" id="CP021106">
    <property type="protein sequence ID" value="ARO87784.1"/>
    <property type="molecule type" value="Genomic_DNA"/>
</dbReference>
<dbReference type="PANTHER" id="PTHR34477">
    <property type="entry name" value="UPF0213 PROTEIN YHBQ"/>
    <property type="match status" value="1"/>
</dbReference>
<accession>A0A1W6SPP2</accession>
<keyword evidence="4" id="KW-1185">Reference proteome</keyword>
<dbReference type="Gene3D" id="3.40.1440.10">
    <property type="entry name" value="GIY-YIG endonuclease"/>
    <property type="match status" value="1"/>
</dbReference>
<evidence type="ECO:0000313" key="4">
    <source>
        <dbReference type="Proteomes" id="UP000012179"/>
    </source>
</evidence>
<sequence length="88" mass="10301">MDTWNVYMVRCSDSSLYTGIAMDVARRVGEHNTNDVLAARYTRARRPVTLVYQEKYDTRSEASIREYEIKQMGRKEKLMLLDAHLALK</sequence>
<reference evidence="3 4" key="1">
    <citation type="journal article" date="2015" name="Int. J. Syst. Evol. Microbiol.">
        <title>Nitrosospira lacus sp. nov., a psychrotolerant, ammonia-oxidizing bacterium from sandy lake sediment.</title>
        <authorList>
            <person name="Urakawa H."/>
            <person name="Garcia J.C."/>
            <person name="Nielsen J.L."/>
            <person name="Le V.Q."/>
            <person name="Kozlowski J.A."/>
            <person name="Stein L.Y."/>
            <person name="Lim C.K."/>
            <person name="Pommerening-Roser A."/>
            <person name="Martens-Habbena W."/>
            <person name="Stahl D.A."/>
            <person name="Klotz M.G."/>
        </authorList>
    </citation>
    <scope>NUCLEOTIDE SEQUENCE [LARGE SCALE GENOMIC DNA]</scope>
    <source>
        <strain evidence="3 4">APG3</strain>
    </source>
</reference>
<feature type="domain" description="GIY-YIG" evidence="2">
    <location>
        <begin position="2"/>
        <end position="79"/>
    </location>
</feature>
<dbReference type="PANTHER" id="PTHR34477:SF1">
    <property type="entry name" value="UPF0213 PROTEIN YHBQ"/>
    <property type="match status" value="1"/>
</dbReference>
<dbReference type="SUPFAM" id="SSF82771">
    <property type="entry name" value="GIY-YIG endonuclease"/>
    <property type="match status" value="1"/>
</dbReference>
<name>A0A1W6SPP2_9PROT</name>